<proteinExistence type="predicted"/>
<gene>
    <name evidence="1" type="ORF">SPPG_05768</name>
</gene>
<name>A0A0L0HCT2_SPIPD</name>
<dbReference type="Proteomes" id="UP000053201">
    <property type="component" value="Unassembled WGS sequence"/>
</dbReference>
<dbReference type="VEuPathDB" id="FungiDB:SPPG_05768"/>
<evidence type="ECO:0000313" key="2">
    <source>
        <dbReference type="Proteomes" id="UP000053201"/>
    </source>
</evidence>
<keyword evidence="2" id="KW-1185">Reference proteome</keyword>
<evidence type="ECO:0000313" key="1">
    <source>
        <dbReference type="EMBL" id="KNC98791.1"/>
    </source>
</evidence>
<dbReference type="GeneID" id="27689122"/>
<organism evidence="1 2">
    <name type="scientific">Spizellomyces punctatus (strain DAOM BR117)</name>
    <dbReference type="NCBI Taxonomy" id="645134"/>
    <lineage>
        <taxon>Eukaryota</taxon>
        <taxon>Fungi</taxon>
        <taxon>Fungi incertae sedis</taxon>
        <taxon>Chytridiomycota</taxon>
        <taxon>Chytridiomycota incertae sedis</taxon>
        <taxon>Chytridiomycetes</taxon>
        <taxon>Spizellomycetales</taxon>
        <taxon>Spizellomycetaceae</taxon>
        <taxon>Spizellomyces</taxon>
    </lineage>
</organism>
<protein>
    <submittedName>
        <fullName evidence="1">Uncharacterized protein</fullName>
    </submittedName>
</protein>
<reference evidence="1 2" key="1">
    <citation type="submission" date="2009-08" db="EMBL/GenBank/DDBJ databases">
        <title>The Genome Sequence of Spizellomyces punctatus strain DAOM BR117.</title>
        <authorList>
            <consortium name="The Broad Institute Genome Sequencing Platform"/>
            <person name="Russ C."/>
            <person name="Cuomo C."/>
            <person name="Shea T."/>
            <person name="Young S.K."/>
            <person name="Zeng Q."/>
            <person name="Koehrsen M."/>
            <person name="Haas B."/>
            <person name="Borodovsky M."/>
            <person name="Guigo R."/>
            <person name="Alvarado L."/>
            <person name="Berlin A."/>
            <person name="Bochicchio J."/>
            <person name="Borenstein D."/>
            <person name="Chapman S."/>
            <person name="Chen Z."/>
            <person name="Engels R."/>
            <person name="Freedman E."/>
            <person name="Gellesch M."/>
            <person name="Goldberg J."/>
            <person name="Griggs A."/>
            <person name="Gujja S."/>
            <person name="Heiman D."/>
            <person name="Hepburn T."/>
            <person name="Howarth C."/>
            <person name="Jen D."/>
            <person name="Larson L."/>
            <person name="Lewis B."/>
            <person name="Mehta T."/>
            <person name="Park D."/>
            <person name="Pearson M."/>
            <person name="Roberts A."/>
            <person name="Saif S."/>
            <person name="Shenoy N."/>
            <person name="Sisk P."/>
            <person name="Stolte C."/>
            <person name="Sykes S."/>
            <person name="Thomson T."/>
            <person name="Walk T."/>
            <person name="White J."/>
            <person name="Yandava C."/>
            <person name="Burger G."/>
            <person name="Gray M.W."/>
            <person name="Holland P.W.H."/>
            <person name="King N."/>
            <person name="Lang F.B.F."/>
            <person name="Roger A.J."/>
            <person name="Ruiz-Trillo I."/>
            <person name="Lander E."/>
            <person name="Nusbaum C."/>
        </authorList>
    </citation>
    <scope>NUCLEOTIDE SEQUENCE [LARGE SCALE GENOMIC DNA]</scope>
    <source>
        <strain evidence="1 2">DAOM BR117</strain>
    </source>
</reference>
<sequence>MKKKHPVPRFLLSDLHFVCNMPRRTTALYFAIGATIGVVANHYRHIRSVPNPPDNFRSLVTAGSTWGLYHRRLDRPIVLSPEPTTSALHSSDSSPSPNTSLNLLVKSILTSTPYKLELALSSPSESSSEFDLCTGSKIGYLSLESLPSSNEAIFHYEYPGIDFRMYISTPTPRDILLGFVDYSGSLTQDVGSRVYTRMLCESAARMLEKGVWDSE</sequence>
<accession>A0A0L0HCT2</accession>
<dbReference type="RefSeq" id="XP_016606831.1">
    <property type="nucleotide sequence ID" value="XM_016753979.1"/>
</dbReference>
<dbReference type="AlphaFoldDB" id="A0A0L0HCT2"/>
<dbReference type="OrthoDB" id="2104372at2759"/>
<dbReference type="InParanoid" id="A0A0L0HCT2"/>
<dbReference type="EMBL" id="KQ257459">
    <property type="protein sequence ID" value="KNC98791.1"/>
    <property type="molecule type" value="Genomic_DNA"/>
</dbReference>